<feature type="chain" id="PRO_5045103906" evidence="5">
    <location>
        <begin position="19"/>
        <end position="742"/>
    </location>
</feature>
<evidence type="ECO:0000256" key="1">
    <source>
        <dbReference type="ARBA" id="ARBA00022801"/>
    </source>
</evidence>
<dbReference type="PANTHER" id="PTHR14226:SF76">
    <property type="entry name" value="NTE FAMILY PROTEIN RSSA"/>
    <property type="match status" value="1"/>
</dbReference>
<reference evidence="8" key="1">
    <citation type="journal article" date="2019" name="Int. J. Syst. Evol. Microbiol.">
        <title>The Global Catalogue of Microorganisms (GCM) 10K type strain sequencing project: providing services to taxonomists for standard genome sequencing and annotation.</title>
        <authorList>
            <consortium name="The Broad Institute Genomics Platform"/>
            <consortium name="The Broad Institute Genome Sequencing Center for Infectious Disease"/>
            <person name="Wu L."/>
            <person name="Ma J."/>
        </authorList>
    </citation>
    <scope>NUCLEOTIDE SEQUENCE [LARGE SCALE GENOMIC DNA]</scope>
    <source>
        <strain evidence="8">CCUG 64793</strain>
    </source>
</reference>
<dbReference type="SUPFAM" id="SSF52151">
    <property type="entry name" value="FabD/lysophospholipase-like"/>
    <property type="match status" value="1"/>
</dbReference>
<dbReference type="Gene3D" id="3.40.1090.10">
    <property type="entry name" value="Cytosolic phospholipase A2 catalytic domain"/>
    <property type="match status" value="2"/>
</dbReference>
<evidence type="ECO:0000256" key="3">
    <source>
        <dbReference type="ARBA" id="ARBA00023098"/>
    </source>
</evidence>
<dbReference type="Proteomes" id="UP001597131">
    <property type="component" value="Unassembled WGS sequence"/>
</dbReference>
<feature type="signal peptide" evidence="5">
    <location>
        <begin position="1"/>
        <end position="18"/>
    </location>
</feature>
<protein>
    <submittedName>
        <fullName evidence="7">Patatin-like phospholipase family protein</fullName>
    </submittedName>
</protein>
<evidence type="ECO:0000313" key="7">
    <source>
        <dbReference type="EMBL" id="MFD1094402.1"/>
    </source>
</evidence>
<keyword evidence="8" id="KW-1185">Reference proteome</keyword>
<name>A0ABW3NMD2_9FLAO</name>
<evidence type="ECO:0000256" key="4">
    <source>
        <dbReference type="PROSITE-ProRule" id="PRU01161"/>
    </source>
</evidence>
<feature type="domain" description="PNPLA" evidence="6">
    <location>
        <begin position="28"/>
        <end position="218"/>
    </location>
</feature>
<feature type="short sequence motif" description="DGA/G" evidence="4">
    <location>
        <begin position="205"/>
        <end position="207"/>
    </location>
</feature>
<dbReference type="RefSeq" id="WP_380742211.1">
    <property type="nucleotide sequence ID" value="NZ_JBHTLI010000001.1"/>
</dbReference>
<feature type="short sequence motif" description="GXSXG" evidence="4">
    <location>
        <begin position="59"/>
        <end position="63"/>
    </location>
</feature>
<dbReference type="InterPro" id="IPR050301">
    <property type="entry name" value="NTE"/>
</dbReference>
<dbReference type="InterPro" id="IPR016035">
    <property type="entry name" value="Acyl_Trfase/lysoPLipase"/>
</dbReference>
<keyword evidence="1 4" id="KW-0378">Hydrolase</keyword>
<evidence type="ECO:0000259" key="6">
    <source>
        <dbReference type="PROSITE" id="PS51635"/>
    </source>
</evidence>
<feature type="active site" description="Nucleophile" evidence="4">
    <location>
        <position position="61"/>
    </location>
</feature>
<dbReference type="PANTHER" id="PTHR14226">
    <property type="entry name" value="NEUROPATHY TARGET ESTERASE/SWISS CHEESE D.MELANOGASTER"/>
    <property type="match status" value="1"/>
</dbReference>
<proteinExistence type="predicted"/>
<dbReference type="CDD" id="cd07205">
    <property type="entry name" value="Pat_PNPLA6_PNPLA7_NTE1_like"/>
    <property type="match status" value="1"/>
</dbReference>
<dbReference type="InterPro" id="IPR002641">
    <property type="entry name" value="PNPLA_dom"/>
</dbReference>
<keyword evidence="2 4" id="KW-0442">Lipid degradation</keyword>
<dbReference type="Pfam" id="PF01734">
    <property type="entry name" value="Patatin"/>
    <property type="match status" value="1"/>
</dbReference>
<feature type="short sequence motif" description="GXGXXG" evidence="4">
    <location>
        <begin position="32"/>
        <end position="37"/>
    </location>
</feature>
<keyword evidence="3 4" id="KW-0443">Lipid metabolism</keyword>
<evidence type="ECO:0000313" key="8">
    <source>
        <dbReference type="Proteomes" id="UP001597131"/>
    </source>
</evidence>
<dbReference type="InterPro" id="IPR043864">
    <property type="entry name" value="Omp85-like_dom"/>
</dbReference>
<dbReference type="Pfam" id="PF19143">
    <property type="entry name" value="Omp85_2"/>
    <property type="match status" value="1"/>
</dbReference>
<gene>
    <name evidence="7" type="ORF">ACFQ3Q_01450</name>
</gene>
<feature type="active site" description="Proton acceptor" evidence="4">
    <location>
        <position position="205"/>
    </location>
</feature>
<dbReference type="PROSITE" id="PS51635">
    <property type="entry name" value="PNPLA"/>
    <property type="match status" value="1"/>
</dbReference>
<organism evidence="7 8">
    <name type="scientific">Salegentibacter chungangensis</name>
    <dbReference type="NCBI Taxonomy" id="1335724"/>
    <lineage>
        <taxon>Bacteria</taxon>
        <taxon>Pseudomonadati</taxon>
        <taxon>Bacteroidota</taxon>
        <taxon>Flavobacteriia</taxon>
        <taxon>Flavobacteriales</taxon>
        <taxon>Flavobacteriaceae</taxon>
        <taxon>Salegentibacter</taxon>
    </lineage>
</organism>
<dbReference type="EMBL" id="JBHTLI010000001">
    <property type="protein sequence ID" value="MFD1094402.1"/>
    <property type="molecule type" value="Genomic_DNA"/>
</dbReference>
<evidence type="ECO:0000256" key="5">
    <source>
        <dbReference type="SAM" id="SignalP"/>
    </source>
</evidence>
<accession>A0ABW3NMD2</accession>
<comment type="caution">
    <text evidence="7">The sequence shown here is derived from an EMBL/GenBank/DDBJ whole genome shotgun (WGS) entry which is preliminary data.</text>
</comment>
<sequence length="742" mass="84342">MKKTLLILLCLFSLQVFSQGKEDLKIGLVLSGGGAKGLAHIGALKVIEDAGIRIDYIGGSSMGAIIGGLYASGYSASELDSIFHTTNFNILIQDDLPRSAKTFYEKEDSEKYAITLPFDDFKLSFPSGLSKGQNIYNLMSRLTMHVSNVDDFNDLPIPFFCVAADIETGEEVILDEGSLAKAVSASGAIPSIFSPVKIDGRLLTDGGVANNYPVEELRDRGAEVIIGVDVQDSLVDREELRSVFEILTQISNFRTISDMREKIPKTDIYIKPDITEFSILSFDDGDAIIDSGAVATQKRFEELKDLAARQVKERRDINVPKIDTFQISTLTLEGNNTYPRSYIQGKLKLKFFTKFTFKDLNEGVNNLSATGNFDRINYRLIPHDDNDFYTLAMQIEESKSKTFLRLALHYDDVYKSGALVNLTNKSSVFSNDVASLDLVVGDKFRYNFDYYLDKGYYWSIGLHSRYNRFERGIAFDFARENAGLENISDVNEIQIDYSDFTNQIYVETLFKQVFSFGMGAEYKYLRILSETLRNQQEERRTTVFDNSHYYSAFGYLKFDSYDNKYFPKKGFYFDGDFHVYLLSSDFNDDFSEFSIAKGKLGYAFSPWNRFTTRISSETGFKIGNDNINTLDFFLGGYGNNFINNFIPFYGYEYISLSGDSYIKALLELDYEIFKKHHLIASANIANVENKLFSTGEWFTLPDYTGYALGYGVDTFLGPLEVKYSYSPEVEQSRWFFSLGFWF</sequence>
<keyword evidence="5" id="KW-0732">Signal</keyword>
<evidence type="ECO:0000256" key="2">
    <source>
        <dbReference type="ARBA" id="ARBA00022963"/>
    </source>
</evidence>